<organism evidence="2 3">
    <name type="scientific">Staphylococcus intermedius NCTC 11048</name>
    <dbReference type="NCBI Taxonomy" id="1141106"/>
    <lineage>
        <taxon>Bacteria</taxon>
        <taxon>Bacillati</taxon>
        <taxon>Bacillota</taxon>
        <taxon>Bacilli</taxon>
        <taxon>Bacillales</taxon>
        <taxon>Staphylococcaceae</taxon>
        <taxon>Staphylococcus</taxon>
        <taxon>Staphylococcus intermedius group</taxon>
    </lineage>
</organism>
<gene>
    <name evidence="2" type="ORF">NCTC11048_00119</name>
</gene>
<reference evidence="2 3" key="1">
    <citation type="submission" date="2018-06" db="EMBL/GenBank/DDBJ databases">
        <authorList>
            <consortium name="Pathogen Informatics"/>
            <person name="Doyle S."/>
        </authorList>
    </citation>
    <scope>NUCLEOTIDE SEQUENCE [LARGE SCALE GENOMIC DNA]</scope>
    <source>
        <strain evidence="3">NCTC 11048</strain>
    </source>
</reference>
<evidence type="ECO:0000313" key="3">
    <source>
        <dbReference type="Proteomes" id="UP000255549"/>
    </source>
</evidence>
<evidence type="ECO:0000313" key="2">
    <source>
        <dbReference type="EMBL" id="SUM43750.1"/>
    </source>
</evidence>
<protein>
    <submittedName>
        <fullName evidence="2">Uncharacterized protein</fullName>
    </submittedName>
</protein>
<feature type="transmembrane region" description="Helical" evidence="1">
    <location>
        <begin position="30"/>
        <end position="45"/>
    </location>
</feature>
<keyword evidence="1" id="KW-0812">Transmembrane</keyword>
<keyword evidence="3" id="KW-1185">Reference proteome</keyword>
<accession>A0A380G044</accession>
<dbReference type="Proteomes" id="UP000255549">
    <property type="component" value="Unassembled WGS sequence"/>
</dbReference>
<sequence>MKNKKIIKNLLIIIGLLFIFAGLILNDNLLYYPIGICLICLSLIDR</sequence>
<feature type="transmembrane region" description="Helical" evidence="1">
    <location>
        <begin position="7"/>
        <end position="24"/>
    </location>
</feature>
<evidence type="ECO:0000256" key="1">
    <source>
        <dbReference type="SAM" id="Phobius"/>
    </source>
</evidence>
<keyword evidence="1" id="KW-1133">Transmembrane helix</keyword>
<dbReference type="AlphaFoldDB" id="A0A380G044"/>
<keyword evidence="1" id="KW-0472">Membrane</keyword>
<proteinExistence type="predicted"/>
<name>A0A380G044_STAIN</name>
<dbReference type="EMBL" id="UHDP01000001">
    <property type="protein sequence ID" value="SUM43750.1"/>
    <property type="molecule type" value="Genomic_DNA"/>
</dbReference>